<keyword evidence="3" id="KW-1185">Reference proteome</keyword>
<dbReference type="SUPFAM" id="SSF52540">
    <property type="entry name" value="P-loop containing nucleoside triphosphate hydrolases"/>
    <property type="match status" value="1"/>
</dbReference>
<accession>A0A1I4GDG9</accession>
<dbReference type="AlphaFoldDB" id="A0A1I4GDG9"/>
<sequence length="234" mass="24850">MNSHPIPASDAFAGPAPDQPSLSLAAPSLAEYFADNAGDGAVTAFIFQQLHAVIASGKPVLWVQDRMSQREAGKPYPPGLPEDLKMILVTVNRPVDALWAMEEGLHSDAIGAVLGEVWGDPAALDFTATKRLAMRSEARGIPALLIRRAAHPNLSAARQRWNISSLPSRPDPDDDRAPGEPLWQADLFRARGRAPGQWVAGPGAQGATLEHHVRMDLGPDAPGQDADDASRAAG</sequence>
<evidence type="ECO:0000313" key="3">
    <source>
        <dbReference type="Proteomes" id="UP000199550"/>
    </source>
</evidence>
<organism evidence="2 3">
    <name type="scientific">Loktanella salsilacus</name>
    <dbReference type="NCBI Taxonomy" id="195913"/>
    <lineage>
        <taxon>Bacteria</taxon>
        <taxon>Pseudomonadati</taxon>
        <taxon>Pseudomonadota</taxon>
        <taxon>Alphaproteobacteria</taxon>
        <taxon>Rhodobacterales</taxon>
        <taxon>Roseobacteraceae</taxon>
        <taxon>Loktanella</taxon>
    </lineage>
</organism>
<proteinExistence type="predicted"/>
<dbReference type="Proteomes" id="UP000199550">
    <property type="component" value="Unassembled WGS sequence"/>
</dbReference>
<evidence type="ECO:0000313" key="2">
    <source>
        <dbReference type="EMBL" id="SFL27593.1"/>
    </source>
</evidence>
<feature type="region of interest" description="Disordered" evidence="1">
    <location>
        <begin position="194"/>
        <end position="234"/>
    </location>
</feature>
<dbReference type="STRING" id="195913.SAMN04488004_11217"/>
<dbReference type="RefSeq" id="WP_175499307.1">
    <property type="nucleotide sequence ID" value="NZ_CAXIDI010000003.1"/>
</dbReference>
<protein>
    <submittedName>
        <fullName evidence="2">Protein ImuA</fullName>
    </submittedName>
</protein>
<dbReference type="EMBL" id="FOTF01000012">
    <property type="protein sequence ID" value="SFL27593.1"/>
    <property type="molecule type" value="Genomic_DNA"/>
</dbReference>
<dbReference type="GeneID" id="97891540"/>
<evidence type="ECO:0000256" key="1">
    <source>
        <dbReference type="SAM" id="MobiDB-lite"/>
    </source>
</evidence>
<reference evidence="3" key="1">
    <citation type="submission" date="2016-10" db="EMBL/GenBank/DDBJ databases">
        <authorList>
            <person name="Varghese N."/>
            <person name="Submissions S."/>
        </authorList>
    </citation>
    <scope>NUCLEOTIDE SEQUENCE [LARGE SCALE GENOMIC DNA]</scope>
    <source>
        <strain evidence="3">DSM 16199</strain>
    </source>
</reference>
<name>A0A1I4GDG9_9RHOB</name>
<dbReference type="InterPro" id="IPR027417">
    <property type="entry name" value="P-loop_NTPase"/>
</dbReference>
<gene>
    <name evidence="2" type="ORF">SAMN04488004_11217</name>
</gene>
<dbReference type="Gene3D" id="3.40.50.300">
    <property type="entry name" value="P-loop containing nucleotide triphosphate hydrolases"/>
    <property type="match status" value="1"/>
</dbReference>